<dbReference type="InterPro" id="IPR041698">
    <property type="entry name" value="Methyltransf_25"/>
</dbReference>
<dbReference type="Pfam" id="PF13649">
    <property type="entry name" value="Methyltransf_25"/>
    <property type="match status" value="1"/>
</dbReference>
<dbReference type="PANTHER" id="PTHR42912">
    <property type="entry name" value="METHYLTRANSFERASE"/>
    <property type="match status" value="1"/>
</dbReference>
<dbReference type="Gene3D" id="3.40.50.150">
    <property type="entry name" value="Vaccinia Virus protein VP39"/>
    <property type="match status" value="1"/>
</dbReference>
<sequence length="277" mass="29818">MFPRVVTGSQDVAGSEARLQPSPAVRRSRDAHSTGRAAPFPLVMEPIFAHRATGAMMPGVTDSVDYRGVEKAYNTVADAYADYFPDTSAEHALDLAMVDAFAAAVIAGGDPRILDAGCGSGRLSRYLSGRGVLAEGVDLSPGMIARARKESPELTFSVASLTELPFPDDAFPGVMLWYSIIHTPPAGQDRIFAEAARVLRPGGHLLVGFQHGRGSRDVGEIYRGMGYDVDLERYNYTADEVAARAEAFGLREVARMVRQARPEERDGQSSVLFQAPA</sequence>
<name>A0ABQ4AJ94_9ACTN</name>
<feature type="domain" description="Methyltransferase" evidence="2">
    <location>
        <begin position="113"/>
        <end position="203"/>
    </location>
</feature>
<evidence type="ECO:0000313" key="3">
    <source>
        <dbReference type="EMBL" id="GIE41068.1"/>
    </source>
</evidence>
<proteinExistence type="predicted"/>
<reference evidence="3 4" key="1">
    <citation type="submission" date="2021-01" db="EMBL/GenBank/DDBJ databases">
        <title>Whole genome shotgun sequence of Actinoplanes lobatus NBRC 12513.</title>
        <authorList>
            <person name="Komaki H."/>
            <person name="Tamura T."/>
        </authorList>
    </citation>
    <scope>NUCLEOTIDE SEQUENCE [LARGE SCALE GENOMIC DNA]</scope>
    <source>
        <strain evidence="3 4">NBRC 12513</strain>
    </source>
</reference>
<evidence type="ECO:0000259" key="2">
    <source>
        <dbReference type="Pfam" id="PF13649"/>
    </source>
</evidence>
<dbReference type="Proteomes" id="UP000631312">
    <property type="component" value="Unassembled WGS sequence"/>
</dbReference>
<protein>
    <recommendedName>
        <fullName evidence="2">Methyltransferase domain-containing protein</fullName>
    </recommendedName>
</protein>
<dbReference type="SUPFAM" id="SSF53335">
    <property type="entry name" value="S-adenosyl-L-methionine-dependent methyltransferases"/>
    <property type="match status" value="1"/>
</dbReference>
<evidence type="ECO:0000256" key="1">
    <source>
        <dbReference type="SAM" id="MobiDB-lite"/>
    </source>
</evidence>
<dbReference type="CDD" id="cd02440">
    <property type="entry name" value="AdoMet_MTases"/>
    <property type="match status" value="1"/>
</dbReference>
<organism evidence="3 4">
    <name type="scientific">Actinoplanes lobatus</name>
    <dbReference type="NCBI Taxonomy" id="113568"/>
    <lineage>
        <taxon>Bacteria</taxon>
        <taxon>Bacillati</taxon>
        <taxon>Actinomycetota</taxon>
        <taxon>Actinomycetes</taxon>
        <taxon>Micromonosporales</taxon>
        <taxon>Micromonosporaceae</taxon>
        <taxon>Actinoplanes</taxon>
    </lineage>
</organism>
<feature type="region of interest" description="Disordered" evidence="1">
    <location>
        <begin position="1"/>
        <end position="33"/>
    </location>
</feature>
<accession>A0ABQ4AJ94</accession>
<evidence type="ECO:0000313" key="4">
    <source>
        <dbReference type="Proteomes" id="UP000631312"/>
    </source>
</evidence>
<comment type="caution">
    <text evidence="3">The sequence shown here is derived from an EMBL/GenBank/DDBJ whole genome shotgun (WGS) entry which is preliminary data.</text>
</comment>
<dbReference type="InterPro" id="IPR050508">
    <property type="entry name" value="Methyltransf_Superfamily"/>
</dbReference>
<dbReference type="InterPro" id="IPR029063">
    <property type="entry name" value="SAM-dependent_MTases_sf"/>
</dbReference>
<keyword evidence="4" id="KW-1185">Reference proteome</keyword>
<gene>
    <name evidence="3" type="ORF">Alo02nite_39660</name>
</gene>
<dbReference type="EMBL" id="BOMP01000059">
    <property type="protein sequence ID" value="GIE41068.1"/>
    <property type="molecule type" value="Genomic_DNA"/>
</dbReference>